<dbReference type="EMBL" id="OX459955">
    <property type="protein sequence ID" value="CAI9159540.1"/>
    <property type="molecule type" value="Genomic_DNA"/>
</dbReference>
<organism evidence="2 3">
    <name type="scientific">Rangifer tarandus platyrhynchus</name>
    <name type="common">Svalbard reindeer</name>
    <dbReference type="NCBI Taxonomy" id="3082113"/>
    <lineage>
        <taxon>Eukaryota</taxon>
        <taxon>Metazoa</taxon>
        <taxon>Chordata</taxon>
        <taxon>Craniata</taxon>
        <taxon>Vertebrata</taxon>
        <taxon>Euteleostomi</taxon>
        <taxon>Mammalia</taxon>
        <taxon>Eutheria</taxon>
        <taxon>Laurasiatheria</taxon>
        <taxon>Artiodactyla</taxon>
        <taxon>Ruminantia</taxon>
        <taxon>Pecora</taxon>
        <taxon>Cervidae</taxon>
        <taxon>Odocoileinae</taxon>
        <taxon>Rangifer</taxon>
    </lineage>
</organism>
<dbReference type="PANTHER" id="PTHR36473:SF1">
    <property type="entry name" value="GENE 11100-RELATED"/>
    <property type="match status" value="1"/>
</dbReference>
<sequence>MLMPAYDDADEIVLHLTNFKPDYPREMEISRRFRPFEVQEKSKDSPPRVEGSRSTLKLIGAAEHQAEEVQGFQGDMVRLTAMDHPHLYTPERFKVAYERADQYRRFQRPRKRSGSFQRKGIERWHRAVSTNLVKQNVLVPKEESSSDSDMEFHKSQQNQKKNLVKKGKTVLGRMLSHMYRSKPASVNEEGAPNHKETLLPNTQSLLPGIVKELPSPKLFTKPRMRKLSQNATIQLDIVEAETEAITQGNTLLKARRTTKRLSLASLPPGIQKVPYSSKKRPHFLIFKRKKHSMENILQKSDLTVGKLQMQVDDLIETVTDKSMKLLAQRHAELQQCEFLGEEILQSSKQFQRMSKRTMRKYKLKNVCFPCTWCCF</sequence>
<protein>
    <recommendedName>
        <fullName evidence="4">V-SNARE coiled-coil homology domain-containing protein</fullName>
    </recommendedName>
</protein>
<feature type="region of interest" description="Disordered" evidence="1">
    <location>
        <begin position="141"/>
        <end position="160"/>
    </location>
</feature>
<evidence type="ECO:0000313" key="3">
    <source>
        <dbReference type="Proteomes" id="UP001176941"/>
    </source>
</evidence>
<dbReference type="InterPro" id="IPR055322">
    <property type="entry name" value="C3orf49-like"/>
</dbReference>
<evidence type="ECO:0000313" key="2">
    <source>
        <dbReference type="EMBL" id="CAI9159540.1"/>
    </source>
</evidence>
<evidence type="ECO:0000256" key="1">
    <source>
        <dbReference type="SAM" id="MobiDB-lite"/>
    </source>
</evidence>
<name>A0ABN8YD97_RANTA</name>
<evidence type="ECO:0008006" key="4">
    <source>
        <dbReference type="Google" id="ProtNLM"/>
    </source>
</evidence>
<dbReference type="Proteomes" id="UP001176941">
    <property type="component" value="Chromosome 19"/>
</dbReference>
<gene>
    <name evidence="2" type="ORF">MRATA1EN1_LOCUS8502</name>
</gene>
<proteinExistence type="predicted"/>
<reference evidence="2" key="1">
    <citation type="submission" date="2023-04" db="EMBL/GenBank/DDBJ databases">
        <authorList>
            <consortium name="ELIXIR-Norway"/>
        </authorList>
    </citation>
    <scope>NUCLEOTIDE SEQUENCE [LARGE SCALE GENOMIC DNA]</scope>
</reference>
<feature type="compositionally biased region" description="Basic and acidic residues" evidence="1">
    <location>
        <begin position="141"/>
        <end position="154"/>
    </location>
</feature>
<dbReference type="PANTHER" id="PTHR36473">
    <property type="entry name" value="CHROMOSOME 3 OPEN READING FRAME 49"/>
    <property type="match status" value="1"/>
</dbReference>
<keyword evidence="3" id="KW-1185">Reference proteome</keyword>
<accession>A0ABN8YD97</accession>